<dbReference type="InterPro" id="IPR006312">
    <property type="entry name" value="TatA/E"/>
</dbReference>
<evidence type="ECO:0000256" key="5">
    <source>
        <dbReference type="ARBA" id="ARBA00022927"/>
    </source>
</evidence>
<feature type="region of interest" description="Disordered" evidence="10">
    <location>
        <begin position="48"/>
        <end position="77"/>
    </location>
</feature>
<evidence type="ECO:0000313" key="11">
    <source>
        <dbReference type="EMBL" id="AEW06837.1"/>
    </source>
</evidence>
<proteinExistence type="inferred from homology"/>
<dbReference type="HOGENOM" id="CLU_086034_5_4_9"/>
<keyword evidence="6 9" id="KW-1133">Transmembrane helix</keyword>
<evidence type="ECO:0000256" key="7">
    <source>
        <dbReference type="ARBA" id="ARBA00023010"/>
    </source>
</evidence>
<dbReference type="NCBIfam" id="TIGR01411">
    <property type="entry name" value="tatAE"/>
    <property type="match status" value="1"/>
</dbReference>
<dbReference type="KEGG" id="sap:Sulac_3395"/>
<evidence type="ECO:0000256" key="10">
    <source>
        <dbReference type="SAM" id="MobiDB-lite"/>
    </source>
</evidence>
<dbReference type="GO" id="GO:0033281">
    <property type="term" value="C:TAT protein transport complex"/>
    <property type="evidence" value="ECO:0007669"/>
    <property type="project" value="UniProtKB-UniRule"/>
</dbReference>
<dbReference type="EMBL" id="CP003179">
    <property type="protein sequence ID" value="AEW06837.1"/>
    <property type="molecule type" value="Genomic_DNA"/>
</dbReference>
<evidence type="ECO:0000256" key="1">
    <source>
        <dbReference type="ARBA" id="ARBA00004162"/>
    </source>
</evidence>
<keyword evidence="4 9" id="KW-0812">Transmembrane</keyword>
<dbReference type="PANTHER" id="PTHR42982:SF1">
    <property type="entry name" value="SEC-INDEPENDENT PROTEIN TRANSLOCASE PROTEIN TATA"/>
    <property type="match status" value="1"/>
</dbReference>
<dbReference type="GO" id="GO:0043953">
    <property type="term" value="P:protein transport by the Tat complex"/>
    <property type="evidence" value="ECO:0007669"/>
    <property type="project" value="UniProtKB-UniRule"/>
</dbReference>
<name>G8TTS8_SULAD</name>
<comment type="subcellular location">
    <subcellularLocation>
        <location evidence="1 9">Cell membrane</location>
        <topology evidence="1 9">Single-pass membrane protein</topology>
    </subcellularLocation>
</comment>
<dbReference type="PATRIC" id="fig|679936.5.peg.3515"/>
<feature type="transmembrane region" description="Helical" evidence="9">
    <location>
        <begin position="6"/>
        <end position="23"/>
    </location>
</feature>
<accession>G8TTS8</accession>
<evidence type="ECO:0000256" key="9">
    <source>
        <dbReference type="HAMAP-Rule" id="MF_00236"/>
    </source>
</evidence>
<comment type="subunit">
    <text evidence="9">Forms a complex with TatC.</text>
</comment>
<dbReference type="Pfam" id="PF02416">
    <property type="entry name" value="TatA_B_E"/>
    <property type="match status" value="1"/>
</dbReference>
<evidence type="ECO:0000256" key="6">
    <source>
        <dbReference type="ARBA" id="ARBA00022989"/>
    </source>
</evidence>
<keyword evidence="2 9" id="KW-0813">Transport</keyword>
<dbReference type="Proteomes" id="UP000005439">
    <property type="component" value="Chromosome"/>
</dbReference>
<comment type="function">
    <text evidence="9">Part of the twin-arginine translocation (Tat) system that transports large folded proteins containing a characteristic twin-arginine motif in their signal peptide across membranes. TatA could form the protein-conducting channel of the Tat system.</text>
</comment>
<keyword evidence="3 9" id="KW-1003">Cell membrane</keyword>
<evidence type="ECO:0000313" key="12">
    <source>
        <dbReference type="Proteomes" id="UP000005439"/>
    </source>
</evidence>
<feature type="compositionally biased region" description="Polar residues" evidence="10">
    <location>
        <begin position="48"/>
        <end position="57"/>
    </location>
</feature>
<evidence type="ECO:0000256" key="2">
    <source>
        <dbReference type="ARBA" id="ARBA00022448"/>
    </source>
</evidence>
<evidence type="ECO:0000256" key="3">
    <source>
        <dbReference type="ARBA" id="ARBA00022475"/>
    </source>
</evidence>
<keyword evidence="7 9" id="KW-0811">Translocation</keyword>
<keyword evidence="5 9" id="KW-0653">Protein transport</keyword>
<dbReference type="AlphaFoldDB" id="G8TTS8"/>
<dbReference type="PANTHER" id="PTHR42982">
    <property type="entry name" value="SEC-INDEPENDENT PROTEIN TRANSLOCASE PROTEIN TATA"/>
    <property type="match status" value="1"/>
</dbReference>
<keyword evidence="12" id="KW-1185">Reference proteome</keyword>
<reference evidence="12" key="1">
    <citation type="submission" date="2011-12" db="EMBL/GenBank/DDBJ databases">
        <title>The complete genome of chromosome of Sulfobacillus acidophilus DSM 10332.</title>
        <authorList>
            <person name="Lucas S."/>
            <person name="Han J."/>
            <person name="Lapidus A."/>
            <person name="Bruce D."/>
            <person name="Goodwin L."/>
            <person name="Pitluck S."/>
            <person name="Peters L."/>
            <person name="Kyrpides N."/>
            <person name="Mavromatis K."/>
            <person name="Ivanova N."/>
            <person name="Mikhailova N."/>
            <person name="Chertkov O."/>
            <person name="Saunders E."/>
            <person name="Detter J.C."/>
            <person name="Tapia R."/>
            <person name="Han C."/>
            <person name="Land M."/>
            <person name="Hauser L."/>
            <person name="Markowitz V."/>
            <person name="Cheng J.-F."/>
            <person name="Hugenholtz P."/>
            <person name="Woyke T."/>
            <person name="Wu D."/>
            <person name="Pukall R."/>
            <person name="Gehrich-Schroeter G."/>
            <person name="Schneider S."/>
            <person name="Klenk H.-P."/>
            <person name="Eisen J.A."/>
        </authorList>
    </citation>
    <scope>NUCLEOTIDE SEQUENCE [LARGE SCALE GENOMIC DNA]</scope>
    <source>
        <strain evidence="12">ATCC 700253 / DSM 10332 / NAL</strain>
    </source>
</reference>
<dbReference type="STRING" id="679936.Sulac_3395"/>
<protein>
    <recommendedName>
        <fullName evidence="9">Sec-independent protein translocase protein TatA</fullName>
    </recommendedName>
</protein>
<dbReference type="InterPro" id="IPR003369">
    <property type="entry name" value="TatA/B/E"/>
</dbReference>
<evidence type="ECO:0000256" key="8">
    <source>
        <dbReference type="ARBA" id="ARBA00023136"/>
    </source>
</evidence>
<sequence length="77" mass="8269">MWDDLLSPTHLIVLLILALLIFGPKRLPELGSSLGKTIRDFKQALTVGSASTSSTPLPTKETDTPAESHTLTDSHVS</sequence>
<gene>
    <name evidence="9" type="primary">tatA</name>
    <name evidence="11" type="ordered locus">Sulac_3395</name>
</gene>
<dbReference type="GO" id="GO:0008320">
    <property type="term" value="F:protein transmembrane transporter activity"/>
    <property type="evidence" value="ECO:0007669"/>
    <property type="project" value="UniProtKB-UniRule"/>
</dbReference>
<organism evidence="11 12">
    <name type="scientific">Sulfobacillus acidophilus (strain ATCC 700253 / DSM 10332 / NAL)</name>
    <dbReference type="NCBI Taxonomy" id="679936"/>
    <lineage>
        <taxon>Bacteria</taxon>
        <taxon>Bacillati</taxon>
        <taxon>Bacillota</taxon>
        <taxon>Clostridia</taxon>
        <taxon>Eubacteriales</taxon>
        <taxon>Clostridiales Family XVII. Incertae Sedis</taxon>
        <taxon>Sulfobacillus</taxon>
    </lineage>
</organism>
<reference evidence="11 12" key="2">
    <citation type="journal article" date="2012" name="Stand. Genomic Sci.">
        <title>Complete genome sequence of the moderately thermophilic mineral-sulfide-oxidizing firmicute Sulfobacillus acidophilus type strain (NAL(T)).</title>
        <authorList>
            <person name="Anderson I."/>
            <person name="Chertkov O."/>
            <person name="Chen A."/>
            <person name="Saunders E."/>
            <person name="Lapidus A."/>
            <person name="Nolan M."/>
            <person name="Lucas S."/>
            <person name="Hammon N."/>
            <person name="Deshpande S."/>
            <person name="Cheng J.F."/>
            <person name="Han C."/>
            <person name="Tapia R."/>
            <person name="Goodwin L.A."/>
            <person name="Pitluck S."/>
            <person name="Liolios K."/>
            <person name="Pagani I."/>
            <person name="Ivanova N."/>
            <person name="Mikhailova N."/>
            <person name="Pati A."/>
            <person name="Palaniappan K."/>
            <person name="Land M."/>
            <person name="Pan C."/>
            <person name="Rohde M."/>
            <person name="Pukall R."/>
            <person name="Goker M."/>
            <person name="Detter J.C."/>
            <person name="Woyke T."/>
            <person name="Bristow J."/>
            <person name="Eisen J.A."/>
            <person name="Markowitz V."/>
            <person name="Hugenholtz P."/>
            <person name="Kyrpides N.C."/>
            <person name="Klenk H.P."/>
            <person name="Mavromatis K."/>
        </authorList>
    </citation>
    <scope>NUCLEOTIDE SEQUENCE [LARGE SCALE GENOMIC DNA]</scope>
    <source>
        <strain evidence="12">ATCC 700253 / DSM 10332 / NAL</strain>
    </source>
</reference>
<comment type="similarity">
    <text evidence="9">Belongs to the TatA/E family.</text>
</comment>
<evidence type="ECO:0000256" key="4">
    <source>
        <dbReference type="ARBA" id="ARBA00022692"/>
    </source>
</evidence>
<keyword evidence="8 9" id="KW-0472">Membrane</keyword>
<dbReference type="Gene3D" id="1.20.5.3310">
    <property type="match status" value="1"/>
</dbReference>
<dbReference type="HAMAP" id="MF_00236">
    <property type="entry name" value="TatA_E"/>
    <property type="match status" value="1"/>
</dbReference>